<dbReference type="Proteomes" id="UP000323067">
    <property type="component" value="Chromosome iii"/>
</dbReference>
<evidence type="ECO:0000313" key="2">
    <source>
        <dbReference type="Proteomes" id="UP000323067"/>
    </source>
</evidence>
<dbReference type="VEuPathDB" id="FungiDB:A9K55_002042"/>
<gene>
    <name evidence="1" type="ORF">A9K55_002042</name>
</gene>
<name>A0A2H4SQY0_CORMI</name>
<sequence>MISVRLSPKDWYKIVIGVLGVTASYARLCPFKYTFCLFPKSQRFGLTIVHAVLQYSFRKFEQSAGMFDRPVESADFRHLQRVSQMFATAPRQSKPPCRDVSSRMEGQIKGQATHIAASILPWSRQQTPTLYRHPAKKGLFEPFFRVRMQVGSVMAIAKIVGSVTE</sequence>
<reference evidence="1 2" key="1">
    <citation type="journal article" date="2017" name="BMC Genomics">
        <title>Chromosome level assembly and secondary metabolite potential of the parasitic fungus Cordyceps militaris.</title>
        <authorList>
            <person name="Kramer G.J."/>
            <person name="Nodwell J.R."/>
        </authorList>
    </citation>
    <scope>NUCLEOTIDE SEQUENCE [LARGE SCALE GENOMIC DNA]</scope>
    <source>
        <strain evidence="1 2">ATCC 34164</strain>
    </source>
</reference>
<dbReference type="EMBL" id="CP023326">
    <property type="protein sequence ID" value="ATY65496.1"/>
    <property type="molecule type" value="Genomic_DNA"/>
</dbReference>
<organism evidence="1 2">
    <name type="scientific">Cordyceps militaris</name>
    <name type="common">Caterpillar fungus</name>
    <name type="synonym">Clavaria militaris</name>
    <dbReference type="NCBI Taxonomy" id="73501"/>
    <lineage>
        <taxon>Eukaryota</taxon>
        <taxon>Fungi</taxon>
        <taxon>Dikarya</taxon>
        <taxon>Ascomycota</taxon>
        <taxon>Pezizomycotina</taxon>
        <taxon>Sordariomycetes</taxon>
        <taxon>Hypocreomycetidae</taxon>
        <taxon>Hypocreales</taxon>
        <taxon>Cordycipitaceae</taxon>
        <taxon>Cordyceps</taxon>
    </lineage>
</organism>
<accession>A0A2H4SQY0</accession>
<proteinExistence type="predicted"/>
<evidence type="ECO:0000313" key="1">
    <source>
        <dbReference type="EMBL" id="ATY65496.1"/>
    </source>
</evidence>
<dbReference type="AlphaFoldDB" id="A0A2H4SQY0"/>
<protein>
    <submittedName>
        <fullName evidence="1">Uncharacterized protein</fullName>
    </submittedName>
</protein>